<accession>A0ABR2R1P5</accession>
<comment type="caution">
    <text evidence="2">The sequence shown here is derived from an EMBL/GenBank/DDBJ whole genome shotgun (WGS) entry which is preliminary data.</text>
</comment>
<evidence type="ECO:0000313" key="3">
    <source>
        <dbReference type="Proteomes" id="UP001396334"/>
    </source>
</evidence>
<sequence>MENQHPLPFCDNEALAVGILPHEKKSKTSKVHLVMAIIGGILGGIVVLGLVVTFVRRSNADKTTKRKKPTTRLIAEKASTVYTSKLRSAASKTPFYLVL</sequence>
<keyword evidence="1" id="KW-1133">Transmembrane helix</keyword>
<proteinExistence type="predicted"/>
<dbReference type="Proteomes" id="UP001396334">
    <property type="component" value="Unassembled WGS sequence"/>
</dbReference>
<keyword evidence="3" id="KW-1185">Reference proteome</keyword>
<gene>
    <name evidence="2" type="ORF">V6N11_019185</name>
</gene>
<dbReference type="EMBL" id="JBBPBN010000028">
    <property type="protein sequence ID" value="KAK9006854.1"/>
    <property type="molecule type" value="Genomic_DNA"/>
</dbReference>
<evidence type="ECO:0000313" key="2">
    <source>
        <dbReference type="EMBL" id="KAK9006854.1"/>
    </source>
</evidence>
<protein>
    <submittedName>
        <fullName evidence="2">Uncharacterized protein</fullName>
    </submittedName>
</protein>
<organism evidence="2 3">
    <name type="scientific">Hibiscus sabdariffa</name>
    <name type="common">roselle</name>
    <dbReference type="NCBI Taxonomy" id="183260"/>
    <lineage>
        <taxon>Eukaryota</taxon>
        <taxon>Viridiplantae</taxon>
        <taxon>Streptophyta</taxon>
        <taxon>Embryophyta</taxon>
        <taxon>Tracheophyta</taxon>
        <taxon>Spermatophyta</taxon>
        <taxon>Magnoliopsida</taxon>
        <taxon>eudicotyledons</taxon>
        <taxon>Gunneridae</taxon>
        <taxon>Pentapetalae</taxon>
        <taxon>rosids</taxon>
        <taxon>malvids</taxon>
        <taxon>Malvales</taxon>
        <taxon>Malvaceae</taxon>
        <taxon>Malvoideae</taxon>
        <taxon>Hibiscus</taxon>
    </lineage>
</organism>
<reference evidence="2 3" key="1">
    <citation type="journal article" date="2024" name="G3 (Bethesda)">
        <title>Genome assembly of Hibiscus sabdariffa L. provides insights into metabolisms of medicinal natural products.</title>
        <authorList>
            <person name="Kim T."/>
        </authorList>
    </citation>
    <scope>NUCLEOTIDE SEQUENCE [LARGE SCALE GENOMIC DNA]</scope>
    <source>
        <strain evidence="2">TK-2024</strain>
        <tissue evidence="2">Old leaves</tissue>
    </source>
</reference>
<keyword evidence="1" id="KW-0812">Transmembrane</keyword>
<feature type="transmembrane region" description="Helical" evidence="1">
    <location>
        <begin position="33"/>
        <end position="55"/>
    </location>
</feature>
<keyword evidence="1" id="KW-0472">Membrane</keyword>
<name>A0ABR2R1P5_9ROSI</name>
<evidence type="ECO:0000256" key="1">
    <source>
        <dbReference type="SAM" id="Phobius"/>
    </source>
</evidence>